<protein>
    <recommendedName>
        <fullName evidence="6">t-SNARE coiled-coil homology domain-containing protein</fullName>
    </recommendedName>
</protein>
<dbReference type="Proteomes" id="UP000631114">
    <property type="component" value="Unassembled WGS sequence"/>
</dbReference>
<dbReference type="GO" id="GO:0048278">
    <property type="term" value="P:vesicle docking"/>
    <property type="evidence" value="ECO:0007669"/>
    <property type="project" value="TreeGrafter"/>
</dbReference>
<organism evidence="7 8">
    <name type="scientific">Coptis chinensis</name>
    <dbReference type="NCBI Taxonomy" id="261450"/>
    <lineage>
        <taxon>Eukaryota</taxon>
        <taxon>Viridiplantae</taxon>
        <taxon>Streptophyta</taxon>
        <taxon>Embryophyta</taxon>
        <taxon>Tracheophyta</taxon>
        <taxon>Spermatophyta</taxon>
        <taxon>Magnoliopsida</taxon>
        <taxon>Ranunculales</taxon>
        <taxon>Ranunculaceae</taxon>
        <taxon>Coptidoideae</taxon>
        <taxon>Coptis</taxon>
    </lineage>
</organism>
<comment type="similarity">
    <text evidence="1 4">Belongs to the syntaxin family.</text>
</comment>
<dbReference type="SMART" id="SM00397">
    <property type="entry name" value="t_SNARE"/>
    <property type="match status" value="1"/>
</dbReference>
<dbReference type="SMART" id="SM00503">
    <property type="entry name" value="SynN"/>
    <property type="match status" value="1"/>
</dbReference>
<dbReference type="OrthoDB" id="10255013at2759"/>
<dbReference type="PANTHER" id="PTHR19957">
    <property type="entry name" value="SYNTAXIN"/>
    <property type="match status" value="1"/>
</dbReference>
<dbReference type="AlphaFoldDB" id="A0A835LHN0"/>
<dbReference type="InterPro" id="IPR006011">
    <property type="entry name" value="Syntaxin_N"/>
</dbReference>
<dbReference type="PANTHER" id="PTHR19957:SF80">
    <property type="entry name" value="SYNTAXIN-121"/>
    <property type="match status" value="1"/>
</dbReference>
<proteinExistence type="inferred from homology"/>
<dbReference type="SUPFAM" id="SSF47661">
    <property type="entry name" value="t-snare proteins"/>
    <property type="match status" value="1"/>
</dbReference>
<keyword evidence="2" id="KW-0813">Transport</keyword>
<keyword evidence="5" id="KW-1133">Transmembrane helix</keyword>
<evidence type="ECO:0000256" key="3">
    <source>
        <dbReference type="ARBA" id="ARBA00022927"/>
    </source>
</evidence>
<dbReference type="FunFam" id="1.20.5.110:FF:000008">
    <property type="entry name" value="Syntaxin 132"/>
    <property type="match status" value="1"/>
</dbReference>
<evidence type="ECO:0000313" key="8">
    <source>
        <dbReference type="Proteomes" id="UP000631114"/>
    </source>
</evidence>
<gene>
    <name evidence="7" type="ORF">IFM89_006194</name>
</gene>
<dbReference type="InterPro" id="IPR045242">
    <property type="entry name" value="Syntaxin"/>
</dbReference>
<keyword evidence="3" id="KW-0653">Protein transport</keyword>
<dbReference type="GO" id="GO:0000149">
    <property type="term" value="F:SNARE binding"/>
    <property type="evidence" value="ECO:0007669"/>
    <property type="project" value="TreeGrafter"/>
</dbReference>
<comment type="caution">
    <text evidence="7">The sequence shown here is derived from an EMBL/GenBank/DDBJ whole genome shotgun (WGS) entry which is preliminary data.</text>
</comment>
<dbReference type="GO" id="GO:0012505">
    <property type="term" value="C:endomembrane system"/>
    <property type="evidence" value="ECO:0007669"/>
    <property type="project" value="TreeGrafter"/>
</dbReference>
<evidence type="ECO:0000256" key="4">
    <source>
        <dbReference type="RuleBase" id="RU003858"/>
    </source>
</evidence>
<dbReference type="InterPro" id="IPR006012">
    <property type="entry name" value="Syntaxin/epimorphin_CS"/>
</dbReference>
<dbReference type="GO" id="GO:0005886">
    <property type="term" value="C:plasma membrane"/>
    <property type="evidence" value="ECO:0007669"/>
    <property type="project" value="TreeGrafter"/>
</dbReference>
<evidence type="ECO:0000256" key="5">
    <source>
        <dbReference type="SAM" id="Phobius"/>
    </source>
</evidence>
<dbReference type="PROSITE" id="PS50192">
    <property type="entry name" value="T_SNARE"/>
    <property type="match status" value="1"/>
</dbReference>
<dbReference type="CDD" id="cd00179">
    <property type="entry name" value="SynN"/>
    <property type="match status" value="1"/>
</dbReference>
<dbReference type="Gene3D" id="1.20.5.110">
    <property type="match status" value="1"/>
</dbReference>
<feature type="domain" description="T-SNARE coiled-coil homology" evidence="6">
    <location>
        <begin position="264"/>
        <end position="326"/>
    </location>
</feature>
<dbReference type="EMBL" id="JADFTS010000007">
    <property type="protein sequence ID" value="KAF9595913.1"/>
    <property type="molecule type" value="Genomic_DNA"/>
</dbReference>
<dbReference type="FunFam" id="1.20.58.70:FF:000003">
    <property type="entry name" value="Qa-SNARE, Sso1/Syntaxin1-type, SYP12A-group"/>
    <property type="match status" value="1"/>
</dbReference>
<dbReference type="InterPro" id="IPR000727">
    <property type="entry name" value="T_SNARE_dom"/>
</dbReference>
<dbReference type="GO" id="GO:0031201">
    <property type="term" value="C:SNARE complex"/>
    <property type="evidence" value="ECO:0007669"/>
    <property type="project" value="TreeGrafter"/>
</dbReference>
<dbReference type="GO" id="GO:0006906">
    <property type="term" value="P:vesicle fusion"/>
    <property type="evidence" value="ECO:0007669"/>
    <property type="project" value="TreeGrafter"/>
</dbReference>
<dbReference type="CDD" id="cd15848">
    <property type="entry name" value="SNARE_syntaxin1-like"/>
    <property type="match status" value="1"/>
</dbReference>
<dbReference type="PROSITE" id="PS00914">
    <property type="entry name" value="SYNTAXIN"/>
    <property type="match status" value="1"/>
</dbReference>
<evidence type="ECO:0000256" key="1">
    <source>
        <dbReference type="ARBA" id="ARBA00009063"/>
    </source>
</evidence>
<dbReference type="GO" id="GO:0006887">
    <property type="term" value="P:exocytosis"/>
    <property type="evidence" value="ECO:0007669"/>
    <property type="project" value="TreeGrafter"/>
</dbReference>
<name>A0A835LHN0_9MAGN</name>
<keyword evidence="8" id="KW-1185">Reference proteome</keyword>
<dbReference type="InterPro" id="IPR010989">
    <property type="entry name" value="SNARE"/>
</dbReference>
<keyword evidence="5" id="KW-0472">Membrane</keyword>
<dbReference type="Gene3D" id="1.20.58.70">
    <property type="match status" value="1"/>
</dbReference>
<dbReference type="GO" id="GO:0005484">
    <property type="term" value="F:SNAP receptor activity"/>
    <property type="evidence" value="ECO:0007669"/>
    <property type="project" value="InterPro"/>
</dbReference>
<reference evidence="7 8" key="1">
    <citation type="submission" date="2020-10" db="EMBL/GenBank/DDBJ databases">
        <title>The Coptis chinensis genome and diversification of protoberbering-type alkaloids.</title>
        <authorList>
            <person name="Wang B."/>
            <person name="Shu S."/>
            <person name="Song C."/>
            <person name="Liu Y."/>
        </authorList>
    </citation>
    <scope>NUCLEOTIDE SEQUENCE [LARGE SCALE GENOMIC DNA]</scope>
    <source>
        <strain evidence="7">HL-2020</strain>
        <tissue evidence="7">Leaf</tissue>
    </source>
</reference>
<accession>A0A835LHN0</accession>
<sequence>MATIGFMMIQISVVKTKASQGDCGTVTVWSSWLVDFMHFPKEKIHFTYEHSTFLAKARKDRKVGKWMNDLLPRSFSPSREDANSVEMRSIGISLDKFFEDIEGIKGELKEVEKLHQKLQASHEESKTLHNAKSIKNLRSRMDADVTLALKKAKTIKLRLESIDRANAANRNLPGCGPGSSSDRTRTSIVNGLKKKLIESMENFNKLRQQIALEYKETVERRYYTVTGEKPDDQTVEDLISTGESETFMQKAIQEQGRGRLVDTISEIQERHIAVKEIERSLQELHQVFLDISVLVQAQGEQLDDIESQVGRAHSFVQGGTKQLQIAKKHQRNSRKWTCYAIILLLIILLIVILPIVLRK</sequence>
<evidence type="ECO:0000259" key="6">
    <source>
        <dbReference type="PROSITE" id="PS50192"/>
    </source>
</evidence>
<evidence type="ECO:0000313" key="7">
    <source>
        <dbReference type="EMBL" id="KAF9595913.1"/>
    </source>
</evidence>
<dbReference type="Pfam" id="PF05739">
    <property type="entry name" value="SNARE"/>
    <property type="match status" value="1"/>
</dbReference>
<dbReference type="GO" id="GO:0006886">
    <property type="term" value="P:intracellular protein transport"/>
    <property type="evidence" value="ECO:0007669"/>
    <property type="project" value="InterPro"/>
</dbReference>
<evidence type="ECO:0000256" key="2">
    <source>
        <dbReference type="ARBA" id="ARBA00022448"/>
    </source>
</evidence>
<keyword evidence="5" id="KW-0812">Transmembrane</keyword>
<dbReference type="Pfam" id="PF00804">
    <property type="entry name" value="Syntaxin"/>
    <property type="match status" value="1"/>
</dbReference>
<feature type="transmembrane region" description="Helical" evidence="5">
    <location>
        <begin position="336"/>
        <end position="357"/>
    </location>
</feature>